<reference evidence="3" key="1">
    <citation type="submission" date="2019-01" db="EMBL/GenBank/DDBJ databases">
        <title>Complete genome of Halorubrum ezzemoulense strain FB21.</title>
        <authorList>
            <person name="Feng Y."/>
            <person name="Louyakis A.S."/>
            <person name="Papke R.T."/>
            <person name="Gogarten J.P."/>
        </authorList>
    </citation>
    <scope>NUCLEOTIDE SEQUENCE [LARGE SCALE GENOMIC DNA]</scope>
    <source>
        <strain evidence="3">Fb21</strain>
        <plasmid evidence="3">unnamed1</plasmid>
    </source>
</reference>
<dbReference type="RefSeq" id="WP_129452719.1">
    <property type="nucleotide sequence ID" value="NZ_CP034942.1"/>
</dbReference>
<dbReference type="GeneID" id="301361865"/>
<evidence type="ECO:0000313" key="2">
    <source>
        <dbReference type="EMBL" id="QAY21968.1"/>
    </source>
</evidence>
<dbReference type="KEGG" id="hezz:EO776_18645"/>
<feature type="transmembrane region" description="Helical" evidence="1">
    <location>
        <begin position="42"/>
        <end position="60"/>
    </location>
</feature>
<keyword evidence="1" id="KW-0472">Membrane</keyword>
<sequence length="194" mass="21730">MSDSDEDGIDLSKFPGLEQALTEARRRFDNEESRRDNIERKIGIVVTVDALLISLGSLFLESGEELLSVVTLTPALLSALIGLVVIRPKNYKNPLRDPSEYYSYAGFKEEELHDKFLLSYMSAIQYNGKLNHLKVLFLNLCNALTFTTLLLIIGNPILSGDGILTISLFLAPLVFTGDSLTESRFFSRNFSQLF</sequence>
<feature type="transmembrane region" description="Helical" evidence="1">
    <location>
        <begin position="135"/>
        <end position="157"/>
    </location>
</feature>
<dbReference type="EMBL" id="CP034942">
    <property type="protein sequence ID" value="QAY21968.1"/>
    <property type="molecule type" value="Genomic_DNA"/>
</dbReference>
<keyword evidence="2" id="KW-0614">Plasmid</keyword>
<dbReference type="AlphaFoldDB" id="A0A481RL45"/>
<geneLocation type="plasmid" evidence="2">
    <name>unnamed1</name>
</geneLocation>
<name>A0A481RL45_HALEZ</name>
<evidence type="ECO:0000256" key="1">
    <source>
        <dbReference type="SAM" id="Phobius"/>
    </source>
</evidence>
<accession>A0A481RL45</accession>
<gene>
    <name evidence="2" type="ORF">EO776_18645</name>
</gene>
<keyword evidence="1" id="KW-0812">Transmembrane</keyword>
<feature type="transmembrane region" description="Helical" evidence="1">
    <location>
        <begin position="66"/>
        <end position="86"/>
    </location>
</feature>
<dbReference type="Proteomes" id="UP000293073">
    <property type="component" value="Plasmid unnamed1"/>
</dbReference>
<organism evidence="2 3">
    <name type="scientific">Halorubrum ezzemoulense</name>
    <name type="common">Halorubrum chaoviator</name>
    <dbReference type="NCBI Taxonomy" id="337243"/>
    <lineage>
        <taxon>Archaea</taxon>
        <taxon>Methanobacteriati</taxon>
        <taxon>Methanobacteriota</taxon>
        <taxon>Stenosarchaea group</taxon>
        <taxon>Halobacteria</taxon>
        <taxon>Halobacteriales</taxon>
        <taxon>Haloferacaceae</taxon>
        <taxon>Halorubrum</taxon>
    </lineage>
</organism>
<proteinExistence type="predicted"/>
<protein>
    <submittedName>
        <fullName evidence="2">Uncharacterized protein</fullName>
    </submittedName>
</protein>
<keyword evidence="1" id="KW-1133">Transmembrane helix</keyword>
<evidence type="ECO:0000313" key="3">
    <source>
        <dbReference type="Proteomes" id="UP000293073"/>
    </source>
</evidence>